<feature type="compositionally biased region" description="Basic residues" evidence="1">
    <location>
        <begin position="207"/>
        <end position="221"/>
    </location>
</feature>
<feature type="compositionally biased region" description="Basic residues" evidence="1">
    <location>
        <begin position="54"/>
        <end position="68"/>
    </location>
</feature>
<reference evidence="2" key="1">
    <citation type="submission" date="2020-02" db="EMBL/GenBank/DDBJ databases">
        <authorList>
            <person name="Meier V. D."/>
        </authorList>
    </citation>
    <scope>NUCLEOTIDE SEQUENCE</scope>
    <source>
        <strain evidence="2">AVDCRST_MAG29</strain>
    </source>
</reference>
<feature type="non-terminal residue" evidence="2">
    <location>
        <position position="1"/>
    </location>
</feature>
<gene>
    <name evidence="2" type="ORF">AVDCRST_MAG29-2358</name>
</gene>
<feature type="compositionally biased region" description="Basic residues" evidence="1">
    <location>
        <begin position="126"/>
        <end position="138"/>
    </location>
</feature>
<feature type="compositionally biased region" description="Low complexity" evidence="1">
    <location>
        <begin position="18"/>
        <end position="29"/>
    </location>
</feature>
<feature type="compositionally biased region" description="Low complexity" evidence="1">
    <location>
        <begin position="187"/>
        <end position="197"/>
    </location>
</feature>
<proteinExistence type="predicted"/>
<accession>A0A6J4M884</accession>
<feature type="compositionally biased region" description="Basic residues" evidence="1">
    <location>
        <begin position="168"/>
        <end position="181"/>
    </location>
</feature>
<feature type="non-terminal residue" evidence="2">
    <location>
        <position position="327"/>
    </location>
</feature>
<evidence type="ECO:0000313" key="2">
    <source>
        <dbReference type="EMBL" id="CAA9352390.1"/>
    </source>
</evidence>
<sequence>DPRARREGPRRRRGRGLAGDADLRPLALGGRRRGARRRGRRGRRPRPPAGPARGVRRPRRAPPHRWCLRRLLGSGLGVGHRDGPRRHPVGRGDGRRHLARQRGARARGGPGGRPDGRQRALLRWARAVRGHPPGRRRPGAGGDAAGPAAHGLHRRRARGGGGPGGEPRHRHRRRARTRGGRGRPGGPRRVVGAARPGPVREPEVGPGRRRRRSRRRQRRGVRGAGRAGRAARRLDRRLARGHLPGLAPAPRAGRPDRQPHLAGPLHPVRHQRSHPALGRLQQREEHPGHQHRPRRPDGHQGDVRRDRRPPRGRARRQCRDQAPAGSL</sequence>
<organism evidence="2">
    <name type="scientific">uncultured Nocardioidaceae bacterium</name>
    <dbReference type="NCBI Taxonomy" id="253824"/>
    <lineage>
        <taxon>Bacteria</taxon>
        <taxon>Bacillati</taxon>
        <taxon>Actinomycetota</taxon>
        <taxon>Actinomycetes</taxon>
        <taxon>Propionibacteriales</taxon>
        <taxon>Nocardioidaceae</taxon>
        <taxon>environmental samples</taxon>
    </lineage>
</organism>
<dbReference type="EMBL" id="CADCUG010000140">
    <property type="protein sequence ID" value="CAA9352390.1"/>
    <property type="molecule type" value="Genomic_DNA"/>
</dbReference>
<feature type="compositionally biased region" description="Basic and acidic residues" evidence="1">
    <location>
        <begin position="295"/>
        <end position="305"/>
    </location>
</feature>
<name>A0A6J4M884_9ACTN</name>
<protein>
    <submittedName>
        <fullName evidence="2">Electron transfer flavoprotein, alpha subunit</fullName>
    </submittedName>
</protein>
<evidence type="ECO:0000256" key="1">
    <source>
        <dbReference type="SAM" id="MobiDB-lite"/>
    </source>
</evidence>
<feature type="compositionally biased region" description="Basic residues" evidence="1">
    <location>
        <begin position="30"/>
        <end position="46"/>
    </location>
</feature>
<feature type="compositionally biased region" description="Low complexity" evidence="1">
    <location>
        <begin position="241"/>
        <end position="252"/>
    </location>
</feature>
<feature type="compositionally biased region" description="Basic residues" evidence="1">
    <location>
        <begin position="306"/>
        <end position="316"/>
    </location>
</feature>
<feature type="region of interest" description="Disordered" evidence="1">
    <location>
        <begin position="1"/>
        <end position="327"/>
    </location>
</feature>
<dbReference type="AlphaFoldDB" id="A0A6J4M884"/>